<keyword evidence="4" id="KW-0282">Flagellum</keyword>
<dbReference type="OrthoDB" id="7203912at2"/>
<dbReference type="PATRIC" id="fig|1121477.3.peg.1543"/>
<feature type="domain" description="Flagellar hook-length control protein-like C-terminal" evidence="2">
    <location>
        <begin position="364"/>
        <end position="434"/>
    </location>
</feature>
<protein>
    <submittedName>
        <fullName evidence="4">Flagellar hook-length control protein FliK</fullName>
    </submittedName>
</protein>
<dbReference type="Proteomes" id="UP000033608">
    <property type="component" value="Unassembled WGS sequence"/>
</dbReference>
<keyword evidence="5" id="KW-1185">Reference proteome</keyword>
<reference evidence="4 6" key="2">
    <citation type="submission" date="2016-11" db="EMBL/GenBank/DDBJ databases">
        <authorList>
            <person name="Jaros S."/>
            <person name="Januszkiewicz K."/>
            <person name="Wedrychowicz H."/>
        </authorList>
    </citation>
    <scope>NUCLEOTIDE SEQUENCE [LARGE SCALE GENOMIC DNA]</scope>
    <source>
        <strain evidence="4 6">DSM 17137</strain>
    </source>
</reference>
<dbReference type="CDD" id="cd17470">
    <property type="entry name" value="T3SS_Flik_C"/>
    <property type="match status" value="1"/>
</dbReference>
<dbReference type="Pfam" id="PF02120">
    <property type="entry name" value="Flg_hook"/>
    <property type="match status" value="1"/>
</dbReference>
<dbReference type="RefSeq" id="WP_046133768.1">
    <property type="nucleotide sequence ID" value="NZ_FQVC01000003.1"/>
</dbReference>
<sequence length="491" mass="50536">MSSNLIITAAANAGKAVRGPTPPASSEDRKAFASMLSDAGDTTRANDARKPNRTEETEAGSNSPDRRADDPELIAAVVDPVVPIQAEPLMNQPLLGDLLNGLADLRAALEAGITPTPADLEKLSTALDALAEALGVSLESLPSMEDLQALATQPLAEGASLADQLSQSLAPLAETLLGATDDGSDTAATLKSLGEKLAALLQALETGEVDAKQLAALGLDGETSAIDPDLAAAIAKLTKPAAAPTEPAPAFAAAELKLSEPVLTGKSTPSTDTVAPTADTAIKVATDPKAGNNAGQSDSKSSDRSAPIIAAATVETAPDAQSTGQIGAQPIRVEAAASVRPIQAGYQTSQQQLNLPQLAFELVRQVNEGNTRFQIRLDPPELGRIDVRLDIDANGQVNARLTVEKAETLDLMQRDQRGLERALQQAGLDGAKTNLEFSLRQNGSGGNQQGQDDQGGRGGLFGNEAEAEDIPAPTVNLYRGSLTASGVNIIA</sequence>
<organism evidence="3 5">
    <name type="scientific">Devosia limi DSM 17137</name>
    <dbReference type="NCBI Taxonomy" id="1121477"/>
    <lineage>
        <taxon>Bacteria</taxon>
        <taxon>Pseudomonadati</taxon>
        <taxon>Pseudomonadota</taxon>
        <taxon>Alphaproteobacteria</taxon>
        <taxon>Hyphomicrobiales</taxon>
        <taxon>Devosiaceae</taxon>
        <taxon>Devosia</taxon>
    </lineage>
</organism>
<dbReference type="InterPro" id="IPR021136">
    <property type="entry name" value="Flagellar_hook_control-like_C"/>
</dbReference>
<keyword evidence="4" id="KW-0969">Cilium</keyword>
<keyword evidence="4" id="KW-0966">Cell projection</keyword>
<dbReference type="STRING" id="1121477.SAMN02745223_01335"/>
<dbReference type="EMBL" id="LAJF01000036">
    <property type="protein sequence ID" value="KKB86439.1"/>
    <property type="molecule type" value="Genomic_DNA"/>
</dbReference>
<evidence type="ECO:0000313" key="3">
    <source>
        <dbReference type="EMBL" id="KKB86439.1"/>
    </source>
</evidence>
<feature type="region of interest" description="Disordered" evidence="1">
    <location>
        <begin position="10"/>
        <end position="70"/>
    </location>
</feature>
<gene>
    <name evidence="4" type="ORF">SAMN02745223_01335</name>
    <name evidence="3" type="ORF">VW29_02435</name>
</gene>
<dbReference type="InterPro" id="IPR038610">
    <property type="entry name" value="FliK-like_C_sf"/>
</dbReference>
<proteinExistence type="predicted"/>
<dbReference type="Proteomes" id="UP000184533">
    <property type="component" value="Unassembled WGS sequence"/>
</dbReference>
<reference evidence="3 5" key="1">
    <citation type="submission" date="2015-03" db="EMBL/GenBank/DDBJ databases">
        <authorList>
            <person name="Hassan Y.I."/>
            <person name="Lepp D."/>
            <person name="Zhou T."/>
        </authorList>
    </citation>
    <scope>NUCLEOTIDE SEQUENCE [LARGE SCALE GENOMIC DNA]</scope>
    <source>
        <strain evidence="3 5">DSM 17137</strain>
    </source>
</reference>
<name>A0A0F5LW69_9HYPH</name>
<evidence type="ECO:0000259" key="2">
    <source>
        <dbReference type="Pfam" id="PF02120"/>
    </source>
</evidence>
<dbReference type="Gene3D" id="3.30.750.140">
    <property type="match status" value="1"/>
</dbReference>
<feature type="region of interest" description="Disordered" evidence="1">
    <location>
        <begin position="283"/>
        <end position="305"/>
    </location>
</feature>
<evidence type="ECO:0000313" key="6">
    <source>
        <dbReference type="Proteomes" id="UP000184533"/>
    </source>
</evidence>
<evidence type="ECO:0000313" key="5">
    <source>
        <dbReference type="Proteomes" id="UP000033608"/>
    </source>
</evidence>
<accession>A0A0F5LW69</accession>
<evidence type="ECO:0000313" key="4">
    <source>
        <dbReference type="EMBL" id="SHE89028.1"/>
    </source>
</evidence>
<dbReference type="AlphaFoldDB" id="A0A0F5LW69"/>
<feature type="compositionally biased region" description="Basic and acidic residues" evidence="1">
    <location>
        <begin position="44"/>
        <end position="56"/>
    </location>
</feature>
<dbReference type="EMBL" id="FQVC01000003">
    <property type="protein sequence ID" value="SHE89028.1"/>
    <property type="molecule type" value="Genomic_DNA"/>
</dbReference>
<feature type="region of interest" description="Disordered" evidence="1">
    <location>
        <begin position="438"/>
        <end position="464"/>
    </location>
</feature>
<evidence type="ECO:0000256" key="1">
    <source>
        <dbReference type="SAM" id="MobiDB-lite"/>
    </source>
</evidence>